<evidence type="ECO:0000256" key="6">
    <source>
        <dbReference type="ARBA" id="ARBA00022840"/>
    </source>
</evidence>
<comment type="subunit">
    <text evidence="11">Homotetramer.</text>
</comment>
<reference evidence="15" key="1">
    <citation type="submission" date="2018-10" db="EMBL/GenBank/DDBJ databases">
        <authorList>
            <person name="Vincent A.T."/>
            <person name="Schiettekatte O."/>
            <person name="Bourhy P."/>
            <person name="Veyrier F.J."/>
            <person name="Picardeau M."/>
        </authorList>
    </citation>
    <scope>NUCLEOTIDE SEQUENCE</scope>
    <source>
        <strain evidence="15">201702406</strain>
    </source>
</reference>
<evidence type="ECO:0000256" key="10">
    <source>
        <dbReference type="ARBA" id="ARBA00047781"/>
    </source>
</evidence>
<proteinExistence type="inferred from homology"/>
<comment type="pathway">
    <text evidence="1 11">Pyrimidine metabolism; CTP biosynthesis via de novo pathway; CTP from UDP: step 2/2.</text>
</comment>
<dbReference type="InterPro" id="IPR017456">
    <property type="entry name" value="CTP_synthase_N"/>
</dbReference>
<keyword evidence="5 11" id="KW-0547">Nucleotide-binding</keyword>
<keyword evidence="9 11" id="KW-0665">Pyrimidine biosynthesis</keyword>
<feature type="binding site" evidence="11">
    <location>
        <position position="15"/>
    </location>
    <ligand>
        <name>CTP</name>
        <dbReference type="ChEBI" id="CHEBI:37563"/>
        <note>allosteric inhibitor</note>
    </ligand>
</feature>
<keyword evidence="7 11" id="KW-0460">Magnesium</keyword>
<comment type="catalytic activity">
    <reaction evidence="10 11">
        <text>UTP + L-glutamine + ATP + H2O = CTP + L-glutamate + ADP + phosphate + 2 H(+)</text>
        <dbReference type="Rhea" id="RHEA:26426"/>
        <dbReference type="ChEBI" id="CHEBI:15377"/>
        <dbReference type="ChEBI" id="CHEBI:15378"/>
        <dbReference type="ChEBI" id="CHEBI:29985"/>
        <dbReference type="ChEBI" id="CHEBI:30616"/>
        <dbReference type="ChEBI" id="CHEBI:37563"/>
        <dbReference type="ChEBI" id="CHEBI:43474"/>
        <dbReference type="ChEBI" id="CHEBI:46398"/>
        <dbReference type="ChEBI" id="CHEBI:58359"/>
        <dbReference type="ChEBI" id="CHEBI:456216"/>
        <dbReference type="EC" id="6.3.4.2"/>
    </reaction>
</comment>
<feature type="binding site" evidence="11">
    <location>
        <position position="408"/>
    </location>
    <ligand>
        <name>L-glutamine</name>
        <dbReference type="ChEBI" id="CHEBI:58359"/>
    </ligand>
</feature>
<feature type="active site" evidence="11">
    <location>
        <position position="512"/>
    </location>
</feature>
<feature type="binding site" evidence="11">
    <location>
        <position position="226"/>
    </location>
    <ligand>
        <name>CTP</name>
        <dbReference type="ChEBI" id="CHEBI:37563"/>
        <note>allosteric inhibitor</note>
    </ligand>
</feature>
<dbReference type="RefSeq" id="WP_135626672.1">
    <property type="nucleotide sequence ID" value="NZ_RQES01000019.1"/>
</dbReference>
<dbReference type="GO" id="GO:0097268">
    <property type="term" value="C:cytoophidium"/>
    <property type="evidence" value="ECO:0007669"/>
    <property type="project" value="UniProtKB-ARBA"/>
</dbReference>
<keyword evidence="3 11" id="KW-0436">Ligase</keyword>
<evidence type="ECO:0000313" key="16">
    <source>
        <dbReference type="Proteomes" id="UP000297832"/>
    </source>
</evidence>
<comment type="miscellaneous">
    <text evidence="11">CTPSs have evolved a hybrid strategy for distinguishing between UTP and CTP. The overlapping regions of the product feedback inhibitory and substrate sites recognize a common feature in both compounds, the triphosphate moiety. To differentiate isosteric substrate and product pyrimidine rings, an additional pocket far from the expected kinase/ligase catalytic site, specifically recognizes the cytosine and ribose portions of the product inhibitor.</text>
</comment>
<dbReference type="SUPFAM" id="SSF52317">
    <property type="entry name" value="Class I glutamine amidotransferase-like"/>
    <property type="match status" value="1"/>
</dbReference>
<comment type="catalytic activity">
    <reaction evidence="11">
        <text>UTP + NH4(+) + ATP = CTP + ADP + phosphate + 2 H(+)</text>
        <dbReference type="Rhea" id="RHEA:16597"/>
        <dbReference type="ChEBI" id="CHEBI:15378"/>
        <dbReference type="ChEBI" id="CHEBI:28938"/>
        <dbReference type="ChEBI" id="CHEBI:30616"/>
        <dbReference type="ChEBI" id="CHEBI:37563"/>
        <dbReference type="ChEBI" id="CHEBI:43474"/>
        <dbReference type="ChEBI" id="CHEBI:46398"/>
        <dbReference type="ChEBI" id="CHEBI:456216"/>
    </reaction>
</comment>
<feature type="active site" description="Nucleophile; for glutamine hydrolysis" evidence="11">
    <location>
        <position position="384"/>
    </location>
</feature>
<feature type="binding site" evidence="11">
    <location>
        <position position="465"/>
    </location>
    <ligand>
        <name>L-glutamine</name>
        <dbReference type="ChEBI" id="CHEBI:58359"/>
    </ligand>
</feature>
<dbReference type="GO" id="GO:0042802">
    <property type="term" value="F:identical protein binding"/>
    <property type="evidence" value="ECO:0007669"/>
    <property type="project" value="TreeGrafter"/>
</dbReference>
<dbReference type="Pfam" id="PF00117">
    <property type="entry name" value="GATase"/>
    <property type="match status" value="1"/>
</dbReference>
<dbReference type="EMBL" id="RQGV01000019">
    <property type="protein sequence ID" value="TGM11183.1"/>
    <property type="molecule type" value="Genomic_DNA"/>
</dbReference>
<dbReference type="CDD" id="cd01746">
    <property type="entry name" value="GATase1_CTP_Synthase"/>
    <property type="match status" value="1"/>
</dbReference>
<dbReference type="InterPro" id="IPR029062">
    <property type="entry name" value="Class_I_gatase-like"/>
</dbReference>
<evidence type="ECO:0000259" key="13">
    <source>
        <dbReference type="Pfam" id="PF06418"/>
    </source>
</evidence>
<dbReference type="GO" id="GO:0003883">
    <property type="term" value="F:CTP synthase activity"/>
    <property type="evidence" value="ECO:0007669"/>
    <property type="project" value="UniProtKB-UniRule"/>
</dbReference>
<dbReference type="GO" id="GO:0005829">
    <property type="term" value="C:cytosol"/>
    <property type="evidence" value="ECO:0007669"/>
    <property type="project" value="TreeGrafter"/>
</dbReference>
<dbReference type="PROSITE" id="PS51273">
    <property type="entry name" value="GATASE_TYPE_1"/>
    <property type="match status" value="1"/>
</dbReference>
<comment type="similarity">
    <text evidence="2 11">Belongs to the CTP synthase family.</text>
</comment>
<dbReference type="OrthoDB" id="9801107at2"/>
<feature type="binding site" evidence="11">
    <location>
        <begin position="385"/>
        <end position="388"/>
    </location>
    <ligand>
        <name>L-glutamine</name>
        <dbReference type="ChEBI" id="CHEBI:58359"/>
    </ligand>
</feature>
<feature type="binding site" evidence="11">
    <location>
        <begin position="150"/>
        <end position="152"/>
    </location>
    <ligand>
        <name>CTP</name>
        <dbReference type="ChEBI" id="CHEBI:37563"/>
        <note>allosteric inhibitor</note>
    </ligand>
</feature>
<feature type="region of interest" description="Amidoligase domain" evidence="11">
    <location>
        <begin position="1"/>
        <end position="270"/>
    </location>
</feature>
<dbReference type="GO" id="GO:0044210">
    <property type="term" value="P:'de novo' CTP biosynthetic process"/>
    <property type="evidence" value="ECO:0007669"/>
    <property type="project" value="UniProtKB-UniRule"/>
</dbReference>
<evidence type="ECO:0000313" key="15">
    <source>
        <dbReference type="EMBL" id="TGM23064.1"/>
    </source>
</evidence>
<feature type="domain" description="Glutamine amidotransferase" evidence="12">
    <location>
        <begin position="305"/>
        <end position="529"/>
    </location>
</feature>
<feature type="binding site" evidence="11">
    <location>
        <position position="73"/>
    </location>
    <ligand>
        <name>ATP</name>
        <dbReference type="ChEBI" id="CHEBI:30616"/>
    </ligand>
</feature>
<dbReference type="GO" id="GO:0019856">
    <property type="term" value="P:pyrimidine nucleobase biosynthetic process"/>
    <property type="evidence" value="ECO:0007669"/>
    <property type="project" value="TreeGrafter"/>
</dbReference>
<protein>
    <recommendedName>
        <fullName evidence="11">CTP synthase</fullName>
        <ecNumber evidence="11">6.3.4.2</ecNumber>
    </recommendedName>
    <alternativeName>
        <fullName evidence="11">Cytidine 5'-triphosphate synthase</fullName>
    </alternativeName>
    <alternativeName>
        <fullName evidence="11">Cytidine triphosphate synthetase</fullName>
        <shortName evidence="11">CTP synthetase</shortName>
        <shortName evidence="11">CTPS</shortName>
    </alternativeName>
    <alternativeName>
        <fullName evidence="11">UTP--ammonia ligase</fullName>
    </alternativeName>
</protein>
<dbReference type="GO" id="GO:0005524">
    <property type="term" value="F:ATP binding"/>
    <property type="evidence" value="ECO:0007669"/>
    <property type="project" value="UniProtKB-KW"/>
</dbReference>
<feature type="binding site" evidence="11">
    <location>
        <position position="56"/>
    </location>
    <ligand>
        <name>L-glutamine</name>
        <dbReference type="ChEBI" id="CHEBI:58359"/>
    </ligand>
</feature>
<dbReference type="Pfam" id="PF06418">
    <property type="entry name" value="CTP_synth_N"/>
    <property type="match status" value="1"/>
</dbReference>
<evidence type="ECO:0000256" key="1">
    <source>
        <dbReference type="ARBA" id="ARBA00005171"/>
    </source>
</evidence>
<feature type="binding site" evidence="11">
    <location>
        <position position="143"/>
    </location>
    <ligand>
        <name>Mg(2+)</name>
        <dbReference type="ChEBI" id="CHEBI:18420"/>
    </ligand>
</feature>
<comment type="caution">
    <text evidence="14">The sequence shown here is derived from an EMBL/GenBank/DDBJ whole genome shotgun (WGS) entry which is preliminary data.</text>
</comment>
<evidence type="ECO:0000256" key="9">
    <source>
        <dbReference type="ARBA" id="ARBA00022975"/>
    </source>
</evidence>
<evidence type="ECO:0000256" key="8">
    <source>
        <dbReference type="ARBA" id="ARBA00022962"/>
    </source>
</evidence>
<feature type="binding site" evidence="11">
    <location>
        <begin position="16"/>
        <end position="21"/>
    </location>
    <ligand>
        <name>ATP</name>
        <dbReference type="ChEBI" id="CHEBI:30616"/>
    </ligand>
</feature>
<reference evidence="14 16" key="2">
    <citation type="journal article" date="2019" name="PLoS Negl. Trop. Dis.">
        <title>Revisiting the worldwide diversity of Leptospira species in the environment.</title>
        <authorList>
            <person name="Vincent A.T."/>
            <person name="Schiettekatte O."/>
            <person name="Bourhy P."/>
            <person name="Veyrier F.J."/>
            <person name="Picardeau M."/>
        </authorList>
    </citation>
    <scope>NUCLEOTIDE SEQUENCE [LARGE SCALE GENOMIC DNA]</scope>
    <source>
        <strain evidence="14 16">201702405</strain>
        <strain evidence="15">201702406</strain>
    </source>
</reference>
<keyword evidence="6 11" id="KW-0067">ATP-binding</keyword>
<keyword evidence="17" id="KW-1185">Reference proteome</keyword>
<evidence type="ECO:0000313" key="17">
    <source>
        <dbReference type="Proteomes" id="UP000298057"/>
    </source>
</evidence>
<dbReference type="FunFam" id="3.40.50.300:FF:000009">
    <property type="entry name" value="CTP synthase"/>
    <property type="match status" value="1"/>
</dbReference>
<evidence type="ECO:0000256" key="11">
    <source>
        <dbReference type="HAMAP-Rule" id="MF_01227"/>
    </source>
</evidence>
<gene>
    <name evidence="11" type="primary">pyrG</name>
    <name evidence="14" type="ORF">EHQ81_15995</name>
    <name evidence="15" type="ORF">EHQ82_06465</name>
</gene>
<evidence type="ECO:0000256" key="7">
    <source>
        <dbReference type="ARBA" id="ARBA00022842"/>
    </source>
</evidence>
<dbReference type="UniPathway" id="UPA00159">
    <property type="reaction ID" value="UER00277"/>
</dbReference>
<evidence type="ECO:0000256" key="5">
    <source>
        <dbReference type="ARBA" id="ARBA00022741"/>
    </source>
</evidence>
<evidence type="ECO:0000256" key="3">
    <source>
        <dbReference type="ARBA" id="ARBA00022598"/>
    </source>
</evidence>
<evidence type="ECO:0000256" key="4">
    <source>
        <dbReference type="ARBA" id="ARBA00022723"/>
    </source>
</evidence>
<dbReference type="Gene3D" id="3.40.50.300">
    <property type="entry name" value="P-loop containing nucleotide triphosphate hydrolases"/>
    <property type="match status" value="1"/>
</dbReference>
<feature type="binding site" evidence="11">
    <location>
        <position position="226"/>
    </location>
    <ligand>
        <name>UTP</name>
        <dbReference type="ChEBI" id="CHEBI:46398"/>
    </ligand>
</feature>
<dbReference type="Proteomes" id="UP000298057">
    <property type="component" value="Unassembled WGS sequence"/>
</dbReference>
<feature type="binding site" evidence="11">
    <location>
        <begin position="190"/>
        <end position="195"/>
    </location>
    <ligand>
        <name>UTP</name>
        <dbReference type="ChEBI" id="CHEBI:46398"/>
    </ligand>
</feature>
<comment type="caution">
    <text evidence="11">Lacks conserved residue(s) required for the propagation of feature annotation.</text>
</comment>
<feature type="binding site" evidence="11">
    <location>
        <position position="73"/>
    </location>
    <ligand>
        <name>Mg(2+)</name>
        <dbReference type="ChEBI" id="CHEBI:18420"/>
    </ligand>
</feature>
<feature type="active site" evidence="11">
    <location>
        <position position="510"/>
    </location>
</feature>
<comment type="catalytic activity">
    <reaction evidence="11">
        <text>L-glutamine + H2O = L-glutamate + NH4(+)</text>
        <dbReference type="Rhea" id="RHEA:15889"/>
        <dbReference type="ChEBI" id="CHEBI:15377"/>
        <dbReference type="ChEBI" id="CHEBI:28938"/>
        <dbReference type="ChEBI" id="CHEBI:29985"/>
        <dbReference type="ChEBI" id="CHEBI:58359"/>
    </reaction>
</comment>
<dbReference type="Proteomes" id="UP000297832">
    <property type="component" value="Unassembled WGS sequence"/>
</dbReference>
<dbReference type="InterPro" id="IPR027417">
    <property type="entry name" value="P-loop_NTPase"/>
</dbReference>
<dbReference type="Gene3D" id="3.40.50.880">
    <property type="match status" value="1"/>
</dbReference>
<dbReference type="EC" id="6.3.4.2" evidence="11"/>
<feature type="domain" description="CTP synthase N-terminal" evidence="13">
    <location>
        <begin position="5"/>
        <end position="270"/>
    </location>
</feature>
<accession>A0A4R9FUP7</accession>
<feature type="binding site" evidence="11">
    <location>
        <position position="357"/>
    </location>
    <ligand>
        <name>L-glutamine</name>
        <dbReference type="ChEBI" id="CHEBI:58359"/>
    </ligand>
</feature>
<dbReference type="HAMAP" id="MF_01227">
    <property type="entry name" value="PyrG"/>
    <property type="match status" value="1"/>
</dbReference>
<dbReference type="GO" id="GO:0046872">
    <property type="term" value="F:metal ion binding"/>
    <property type="evidence" value="ECO:0007669"/>
    <property type="project" value="UniProtKB-KW"/>
</dbReference>
<dbReference type="AlphaFoldDB" id="A0A4R9FUP7"/>
<dbReference type="CDD" id="cd03113">
    <property type="entry name" value="CTPS_N"/>
    <property type="match status" value="1"/>
</dbReference>
<evidence type="ECO:0000313" key="14">
    <source>
        <dbReference type="EMBL" id="TGM11183.1"/>
    </source>
</evidence>
<dbReference type="InterPro" id="IPR033828">
    <property type="entry name" value="GATase1_CTP_Synthase"/>
</dbReference>
<keyword evidence="8 11" id="KW-0315">Glutamine amidotransferase</keyword>
<dbReference type="NCBIfam" id="TIGR00337">
    <property type="entry name" value="PyrG"/>
    <property type="match status" value="1"/>
</dbReference>
<sequence>MSKTKFIFVTGGVCSSLGKGVSAAALGCLLESRGYSVSLQKMDPYINIDPGTMSPYQHGEVYVTEDGAETDLDLGYYERFTKSKFTRKNSVSTGQIYNTVIQRERKGDYLGRTVQVVPHITNEIRNRIYTLARENATDFVIVEIGGTVGDIESIPFLEAIRQMRYEHGPTQVLFIHVTLVPTITVAGEAKTKPTQHSVKELLALGIQPDILICRVNQPMPKEMKGKISSFCNVKEENVISASDISTSIYEIPKMYKEEKLDQVVLKTLGLELGKSNFTEWEKIIKSLHSAKQTVQIAVVGKYISLHDAYRSVYESLSHGGIANEANVEFIKVDPEKLDKTNVKDVLKSAHGVLVPGGFGDRGIEGKIAAIQYARTKGIPFFGICLGMQCAVIEYARNVLGLKDANSTEFRPDSPDPVISLIEEQMDIDQMGGTMRLGSYPCKIKKNTLAFSEYKQELIYERHRHRFEFTNKYKQRFEEKGMILSGISPDENLIEIVEIPEHPWFIGVQFHPEFTGKPTKPHPLFAGFIRAAVKFARKA</sequence>
<comment type="activity regulation">
    <text evidence="11">Allosterically activated by GTP, when glutamine is the substrate; GTP has no effect on the reaction when ammonia is the substrate. The allosteric effector GTP functions by stabilizing the protein conformation that binds the tetrahedral intermediate(s) formed during glutamine hydrolysis. Inhibited by the product CTP, via allosteric rather than competitive inhibition.</text>
</comment>
<organism evidence="14 16">
    <name type="scientific">Leptospira selangorensis</name>
    <dbReference type="NCBI Taxonomy" id="2484982"/>
    <lineage>
        <taxon>Bacteria</taxon>
        <taxon>Pseudomonadati</taxon>
        <taxon>Spirochaetota</taxon>
        <taxon>Spirochaetia</taxon>
        <taxon>Leptospirales</taxon>
        <taxon>Leptospiraceae</taxon>
        <taxon>Leptospira</taxon>
    </lineage>
</organism>
<comment type="function">
    <text evidence="11">Catalyzes the ATP-dependent amination of UTP to CTP with either L-glutamine or ammonia as the source of nitrogen. Regulates intracellular CTP levels through interactions with the four ribonucleotide triphosphates.</text>
</comment>
<dbReference type="FunFam" id="3.40.50.880:FF:000002">
    <property type="entry name" value="CTP synthase"/>
    <property type="match status" value="1"/>
</dbReference>
<dbReference type="PANTHER" id="PTHR11550:SF0">
    <property type="entry name" value="CTP SYNTHASE-RELATED"/>
    <property type="match status" value="1"/>
</dbReference>
<feature type="binding site" evidence="11">
    <location>
        <position position="15"/>
    </location>
    <ligand>
        <name>UTP</name>
        <dbReference type="ChEBI" id="CHEBI:46398"/>
    </ligand>
</feature>
<evidence type="ECO:0000256" key="2">
    <source>
        <dbReference type="ARBA" id="ARBA00007533"/>
    </source>
</evidence>
<name>A0A4R9FUP7_9LEPT</name>
<feature type="binding site" evidence="11">
    <location>
        <begin position="190"/>
        <end position="195"/>
    </location>
    <ligand>
        <name>CTP</name>
        <dbReference type="ChEBI" id="CHEBI:37563"/>
        <note>allosteric inhibitor</note>
    </ligand>
</feature>
<dbReference type="PANTHER" id="PTHR11550">
    <property type="entry name" value="CTP SYNTHASE"/>
    <property type="match status" value="1"/>
</dbReference>
<dbReference type="EMBL" id="RQGU01000084">
    <property type="protein sequence ID" value="TGM23064.1"/>
    <property type="molecule type" value="Genomic_DNA"/>
</dbReference>
<keyword evidence="4 11" id="KW-0479">Metal-binding</keyword>
<dbReference type="NCBIfam" id="NF003792">
    <property type="entry name" value="PRK05380.1"/>
    <property type="match status" value="1"/>
</dbReference>
<feature type="binding site" evidence="11">
    <location>
        <position position="244"/>
    </location>
    <ligand>
        <name>ATP</name>
        <dbReference type="ChEBI" id="CHEBI:30616"/>
    </ligand>
</feature>
<dbReference type="InterPro" id="IPR017926">
    <property type="entry name" value="GATASE"/>
</dbReference>
<dbReference type="InterPro" id="IPR004468">
    <property type="entry name" value="CTP_synthase"/>
</dbReference>
<evidence type="ECO:0000259" key="12">
    <source>
        <dbReference type="Pfam" id="PF00117"/>
    </source>
</evidence>
<dbReference type="SUPFAM" id="SSF52540">
    <property type="entry name" value="P-loop containing nucleoside triphosphate hydrolases"/>
    <property type="match status" value="1"/>
</dbReference>